<comment type="caution">
    <text evidence="4">The sequence shown here is derived from an EMBL/GenBank/DDBJ whole genome shotgun (WGS) entry which is preliminary data.</text>
</comment>
<dbReference type="InterPro" id="IPR005135">
    <property type="entry name" value="Endo/exonuclease/phosphatase"/>
</dbReference>
<evidence type="ECO:0000313" key="4">
    <source>
        <dbReference type="EMBL" id="MDG5753909.1"/>
    </source>
</evidence>
<dbReference type="InterPro" id="IPR059177">
    <property type="entry name" value="GH29D-like_dom"/>
</dbReference>
<organism evidence="4 5">
    <name type="scientific">Ectobacillus antri</name>
    <dbReference type="NCBI Taxonomy" id="2486280"/>
    <lineage>
        <taxon>Bacteria</taxon>
        <taxon>Bacillati</taxon>
        <taxon>Bacillota</taxon>
        <taxon>Bacilli</taxon>
        <taxon>Bacillales</taxon>
        <taxon>Bacillaceae</taxon>
        <taxon>Ectobacillus</taxon>
    </lineage>
</organism>
<name>A0ABT6H3X2_9BACI</name>
<feature type="domain" description="GH29D-like beta-sandwich" evidence="2">
    <location>
        <begin position="135"/>
        <end position="201"/>
    </location>
</feature>
<evidence type="ECO:0000259" key="3">
    <source>
        <dbReference type="Pfam" id="PF19886"/>
    </source>
</evidence>
<evidence type="ECO:0000259" key="1">
    <source>
        <dbReference type="Pfam" id="PF03372"/>
    </source>
</evidence>
<feature type="domain" description="Endonuclease/exonuclease/phosphatase" evidence="1">
    <location>
        <begin position="473"/>
        <end position="757"/>
    </location>
</feature>
<proteinExistence type="predicted"/>
<dbReference type="Gene3D" id="3.60.10.10">
    <property type="entry name" value="Endonuclease/exonuclease/phosphatase"/>
    <property type="match status" value="1"/>
</dbReference>
<dbReference type="Pfam" id="PF13290">
    <property type="entry name" value="CHB_HEX_C_1"/>
    <property type="match status" value="1"/>
</dbReference>
<feature type="domain" description="Endonuclease YhcR N-terminal" evidence="3">
    <location>
        <begin position="11"/>
        <end position="120"/>
    </location>
</feature>
<dbReference type="PANTHER" id="PTHR42834:SF1">
    <property type="entry name" value="ENDONUCLEASE_EXONUCLEASE_PHOSPHATASE FAMILY PROTEIN (AFU_ORTHOLOGUE AFUA_3G09210)"/>
    <property type="match status" value="1"/>
</dbReference>
<accession>A0ABT6H3X2</accession>
<dbReference type="Pfam" id="PF19886">
    <property type="entry name" value="DUF6359"/>
    <property type="match status" value="1"/>
</dbReference>
<dbReference type="SUPFAM" id="SSF56219">
    <property type="entry name" value="DNase I-like"/>
    <property type="match status" value="1"/>
</dbReference>
<dbReference type="CDD" id="cd10283">
    <property type="entry name" value="MnuA_DNase1-like"/>
    <property type="match status" value="1"/>
</dbReference>
<dbReference type="Pfam" id="PF03372">
    <property type="entry name" value="Exo_endo_phos"/>
    <property type="match status" value="1"/>
</dbReference>
<dbReference type="InterPro" id="IPR045939">
    <property type="entry name" value="YhcR_N"/>
</dbReference>
<gene>
    <name evidence="4" type="ORF">P6P90_07975</name>
</gene>
<keyword evidence="5" id="KW-1185">Reference proteome</keyword>
<dbReference type="CDD" id="cd04486">
    <property type="entry name" value="YhcR_OBF_like"/>
    <property type="match status" value="1"/>
</dbReference>
<protein>
    <submittedName>
        <fullName evidence="4">DUF6359 domain-containing protein</fullName>
    </submittedName>
</protein>
<dbReference type="PANTHER" id="PTHR42834">
    <property type="entry name" value="ENDONUCLEASE/EXONUCLEASE/PHOSPHATASE FAMILY PROTEIN (AFU_ORTHOLOGUE AFUA_3G09210)"/>
    <property type="match status" value="1"/>
</dbReference>
<evidence type="ECO:0000259" key="2">
    <source>
        <dbReference type="Pfam" id="PF13290"/>
    </source>
</evidence>
<dbReference type="EMBL" id="JARULN010000005">
    <property type="protein sequence ID" value="MDG5753909.1"/>
    <property type="molecule type" value="Genomic_DNA"/>
</dbReference>
<dbReference type="InterPro" id="IPR036691">
    <property type="entry name" value="Endo/exonu/phosph_ase_sf"/>
</dbReference>
<dbReference type="Proteomes" id="UP001218246">
    <property type="component" value="Unassembled WGS sequence"/>
</dbReference>
<sequence>MVPSIKAETVLTVKEAIEAFKNTGKVNAVVEGYIIGYTTGPSKYTNDSSKFADTNIAIADEPGETDPAKIMPVQLPPGEVRKAVNVKDHPEHVGKKVRLTGTLELYFSSPGLKSVTAYQFEGGQQEKVQDVQISPNGGTVDKGATVTLSTSTEGATIYYTLDGMTPTMQSLVYTAPFTISKDVVVKAMAVKEGLASSNITTAAFLVKNEKPVRIHDIQGTSHISPYEGKNVFDVEGVVTVVDNNGFYMQDIKPDEDMATSEAIYIFKRQSGVKPGDLVAVDGEVDEYVGAGYSDKMKTDLAGTQIKASRLTVKESNVVLPSSIVLGKDGLHIPSEIIDNDSFSVFDPSEDAIDFYESLEGMLVEVRKAVVAGPQKYGDVFVTVDNGTSELRTRGGTPILAAGDYNPERLSIKAGRTFVAKAGDFFKGNITGVVGYDYGNYRIIPIGQLPELQDGGLQRERSAIKPAIDKVTVATFNIENFSANPEQTSDEKVQGLAAAIIHNLNMPDIIAVQEMQDNNGTVNDGTTDASLSAKRLIDAIRANKGPGYKYVDVAPENNQDGGAPGANIRVGFLYNPTRVQFVQSADHKNLLPQNPMRIGTDNPLFNDTRKPLAAEFQFKGQNFVVISNHLNSKIGDATPFGKIQPIVLGSESKRVELATEVNRFMKNIVDTKKNAVVIAVGDMNDFQFSKPLQTLKGDIMTNMMETLPLETRYTYIHDGNAQVLDHILVTNNAALYTKVQPVHINAEFMYEHGKVSDHDPVVAQIDLKKVRKAS</sequence>
<evidence type="ECO:0000313" key="5">
    <source>
        <dbReference type="Proteomes" id="UP001218246"/>
    </source>
</evidence>
<reference evidence="4 5" key="1">
    <citation type="submission" date="2023-04" db="EMBL/GenBank/DDBJ databases">
        <title>Ectobacillus antri isolated from activated sludge.</title>
        <authorList>
            <person name="Yan P."/>
            <person name="Liu X."/>
        </authorList>
    </citation>
    <scope>NUCLEOTIDE SEQUENCE [LARGE SCALE GENOMIC DNA]</scope>
    <source>
        <strain evidence="4 5">C18H</strain>
    </source>
</reference>